<proteinExistence type="predicted"/>
<dbReference type="EMBL" id="CAUYUJ010016736">
    <property type="protein sequence ID" value="CAK0868334.1"/>
    <property type="molecule type" value="Genomic_DNA"/>
</dbReference>
<feature type="transmembrane region" description="Helical" evidence="2">
    <location>
        <begin position="553"/>
        <end position="575"/>
    </location>
</feature>
<evidence type="ECO:0000256" key="2">
    <source>
        <dbReference type="SAM" id="Phobius"/>
    </source>
</evidence>
<dbReference type="Proteomes" id="UP001189429">
    <property type="component" value="Unassembled WGS sequence"/>
</dbReference>
<keyword evidence="2" id="KW-0472">Membrane</keyword>
<gene>
    <name evidence="3" type="ORF">PCOR1329_LOCUS55027</name>
</gene>
<dbReference type="InterPro" id="IPR036383">
    <property type="entry name" value="TSP1_rpt_sf"/>
</dbReference>
<name>A0ABN9V633_9DINO</name>
<sequence>MSSTSVSSSTTVTSSTSLSTTSGSSSTTVSSTTSTGSSTTAHSTTATSSTTLTLTTTTGSSTTVTTSSATSTTSATASSSTTGSSTTVTPRRFSHVTATVGLALPAAVDAAQAKSIAQSSVSSFLGVAESLVSIDSVTTARRLTQRGGVAVQRRLNSVVYDIEYRVEVEGTDTSAVSAALDSLTNDTSPLAAVVQQTMNDQSVSGAFLVEYVGEPVEELWMYTTATMTSTISVTSTSGTMSESSSTSSSTTTRKICYADSIPYMPNVADSSSCVGIFSGTSCSPVCISGYELVAPITCTDTSNSSDTFGEFEFNPVVCVPEAHVEALDSADVLLVEAALIESEANSNLSADWAAGAEVQAAIISAFSTALELYEGQVYIASIADLNSDSESGIPASRRMTTAQGLWMRVLIQLYPTNSETDLRASLANLDTICRELTAALQNFGIGVPPGLATASLVVGVPASSTAIAPVARWVARTQWSLCSNVCGEGQRIRTVECLTNSTGLCNSNAPPDYTMESFMPETIVCQQYTECPYDWTCPSGKEPVTGGGCEVQASLVICAMVVSFFIVSCCLIRYVRRLNASKAPTKEQSTTRLDPMSDKGADIEWTREEGIVDKKGKHKATGCATLTLQCRTARATLTPRRTARASGSGLERRSGL</sequence>
<keyword evidence="2" id="KW-1133">Transmembrane helix</keyword>
<evidence type="ECO:0000313" key="4">
    <source>
        <dbReference type="Proteomes" id="UP001189429"/>
    </source>
</evidence>
<accession>A0ABN9V633</accession>
<feature type="region of interest" description="Disordered" evidence="1">
    <location>
        <begin position="1"/>
        <end position="89"/>
    </location>
</feature>
<keyword evidence="2" id="KW-0812">Transmembrane</keyword>
<dbReference type="PROSITE" id="PS50092">
    <property type="entry name" value="TSP1"/>
    <property type="match status" value="1"/>
</dbReference>
<keyword evidence="4" id="KW-1185">Reference proteome</keyword>
<reference evidence="3" key="1">
    <citation type="submission" date="2023-10" db="EMBL/GenBank/DDBJ databases">
        <authorList>
            <person name="Chen Y."/>
            <person name="Shah S."/>
            <person name="Dougan E. K."/>
            <person name="Thang M."/>
            <person name="Chan C."/>
        </authorList>
    </citation>
    <scope>NUCLEOTIDE SEQUENCE [LARGE SCALE GENOMIC DNA]</scope>
</reference>
<dbReference type="InterPro" id="IPR000884">
    <property type="entry name" value="TSP1_rpt"/>
</dbReference>
<comment type="caution">
    <text evidence="3">The sequence shown here is derived from an EMBL/GenBank/DDBJ whole genome shotgun (WGS) entry which is preliminary data.</text>
</comment>
<organism evidence="3 4">
    <name type="scientific">Prorocentrum cordatum</name>
    <dbReference type="NCBI Taxonomy" id="2364126"/>
    <lineage>
        <taxon>Eukaryota</taxon>
        <taxon>Sar</taxon>
        <taxon>Alveolata</taxon>
        <taxon>Dinophyceae</taxon>
        <taxon>Prorocentrales</taxon>
        <taxon>Prorocentraceae</taxon>
        <taxon>Prorocentrum</taxon>
    </lineage>
</organism>
<dbReference type="SUPFAM" id="SSF82895">
    <property type="entry name" value="TSP-1 type 1 repeat"/>
    <property type="match status" value="1"/>
</dbReference>
<evidence type="ECO:0000256" key="1">
    <source>
        <dbReference type="SAM" id="MobiDB-lite"/>
    </source>
</evidence>
<evidence type="ECO:0000313" key="3">
    <source>
        <dbReference type="EMBL" id="CAK0868334.1"/>
    </source>
</evidence>
<protein>
    <submittedName>
        <fullName evidence="3">Uncharacterized protein</fullName>
    </submittedName>
</protein>